<dbReference type="PANTHER" id="PTHR47506">
    <property type="entry name" value="TRANSCRIPTIONAL REGULATORY PROTEIN"/>
    <property type="match status" value="1"/>
</dbReference>
<dbReference type="Pfam" id="PF00440">
    <property type="entry name" value="TetR_N"/>
    <property type="match status" value="1"/>
</dbReference>
<keyword evidence="1" id="KW-0805">Transcription regulation</keyword>
<proteinExistence type="predicted"/>
<dbReference type="OrthoDB" id="9805134at2"/>
<accession>A0A4Q7ZRR9</accession>
<dbReference type="Gene3D" id="1.10.357.10">
    <property type="entry name" value="Tetracycline Repressor, domain 2"/>
    <property type="match status" value="1"/>
</dbReference>
<sequence length="187" mass="19707">MARTRSFSAADAVRAARDQFWEHGYEATSMADLERVTGLNRSSLYPAFGTKRQLFALALESYLAEVAGPRLAALETPGAGIEQVVGYLDSLAAAMAETPDPLARRGCLVVNTITERAAHDPDALAVADAYRGRLLRAFAGALAPETATHRAELLTGSVIAVLVTARLDPAAAAGLARAAAIEARTWS</sequence>
<evidence type="ECO:0000313" key="7">
    <source>
        <dbReference type="Proteomes" id="UP000292564"/>
    </source>
</evidence>
<comment type="caution">
    <text evidence="6">The sequence shown here is derived from an EMBL/GenBank/DDBJ whole genome shotgun (WGS) entry which is preliminary data.</text>
</comment>
<dbReference type="SUPFAM" id="SSF46689">
    <property type="entry name" value="Homeodomain-like"/>
    <property type="match status" value="1"/>
</dbReference>
<dbReference type="InterPro" id="IPR001647">
    <property type="entry name" value="HTH_TetR"/>
</dbReference>
<feature type="DNA-binding region" description="H-T-H motif" evidence="4">
    <location>
        <begin position="29"/>
        <end position="48"/>
    </location>
</feature>
<dbReference type="Gene3D" id="1.10.10.60">
    <property type="entry name" value="Homeodomain-like"/>
    <property type="match status" value="1"/>
</dbReference>
<evidence type="ECO:0000259" key="5">
    <source>
        <dbReference type="PROSITE" id="PS50977"/>
    </source>
</evidence>
<evidence type="ECO:0000313" key="6">
    <source>
        <dbReference type="EMBL" id="RZU53842.1"/>
    </source>
</evidence>
<keyword evidence="2 4" id="KW-0238">DNA-binding</keyword>
<evidence type="ECO:0000256" key="3">
    <source>
        <dbReference type="ARBA" id="ARBA00023163"/>
    </source>
</evidence>
<evidence type="ECO:0000256" key="4">
    <source>
        <dbReference type="PROSITE-ProRule" id="PRU00335"/>
    </source>
</evidence>
<keyword evidence="7" id="KW-1185">Reference proteome</keyword>
<dbReference type="EMBL" id="SHKY01000001">
    <property type="protein sequence ID" value="RZU53842.1"/>
    <property type="molecule type" value="Genomic_DNA"/>
</dbReference>
<dbReference type="InterPro" id="IPR036271">
    <property type="entry name" value="Tet_transcr_reg_TetR-rel_C_sf"/>
</dbReference>
<gene>
    <name evidence="6" type="ORF">EV385_5776</name>
</gene>
<reference evidence="6 7" key="1">
    <citation type="submission" date="2019-02" db="EMBL/GenBank/DDBJ databases">
        <title>Sequencing the genomes of 1000 actinobacteria strains.</title>
        <authorList>
            <person name="Klenk H.-P."/>
        </authorList>
    </citation>
    <scope>NUCLEOTIDE SEQUENCE [LARGE SCALE GENOMIC DNA]</scope>
    <source>
        <strain evidence="6 7">DSM 45162</strain>
    </source>
</reference>
<feature type="domain" description="HTH tetR-type" evidence="5">
    <location>
        <begin position="6"/>
        <end position="66"/>
    </location>
</feature>
<dbReference type="PANTHER" id="PTHR47506:SF1">
    <property type="entry name" value="HTH-TYPE TRANSCRIPTIONAL REGULATOR YJDC"/>
    <property type="match status" value="1"/>
</dbReference>
<dbReference type="RefSeq" id="WP_130512290.1">
    <property type="nucleotide sequence ID" value="NZ_SHKY01000001.1"/>
</dbReference>
<evidence type="ECO:0000256" key="1">
    <source>
        <dbReference type="ARBA" id="ARBA00023015"/>
    </source>
</evidence>
<dbReference type="Proteomes" id="UP000292564">
    <property type="component" value="Unassembled WGS sequence"/>
</dbReference>
<dbReference type="GO" id="GO:0003677">
    <property type="term" value="F:DNA binding"/>
    <property type="evidence" value="ECO:0007669"/>
    <property type="project" value="UniProtKB-UniRule"/>
</dbReference>
<dbReference type="InterPro" id="IPR009057">
    <property type="entry name" value="Homeodomain-like_sf"/>
</dbReference>
<dbReference type="PROSITE" id="PS50977">
    <property type="entry name" value="HTH_TETR_2"/>
    <property type="match status" value="1"/>
</dbReference>
<organism evidence="6 7">
    <name type="scientific">Krasilnikovia cinnamomea</name>
    <dbReference type="NCBI Taxonomy" id="349313"/>
    <lineage>
        <taxon>Bacteria</taxon>
        <taxon>Bacillati</taxon>
        <taxon>Actinomycetota</taxon>
        <taxon>Actinomycetes</taxon>
        <taxon>Micromonosporales</taxon>
        <taxon>Micromonosporaceae</taxon>
        <taxon>Krasilnikovia</taxon>
    </lineage>
</organism>
<evidence type="ECO:0000256" key="2">
    <source>
        <dbReference type="ARBA" id="ARBA00023125"/>
    </source>
</evidence>
<keyword evidence="3" id="KW-0804">Transcription</keyword>
<protein>
    <submittedName>
        <fullName evidence="6">TetR family transcriptional regulator</fullName>
    </submittedName>
</protein>
<dbReference type="AlphaFoldDB" id="A0A4Q7ZRR9"/>
<dbReference type="SUPFAM" id="SSF48498">
    <property type="entry name" value="Tetracyclin repressor-like, C-terminal domain"/>
    <property type="match status" value="1"/>
</dbReference>
<name>A0A4Q7ZRR9_9ACTN</name>